<dbReference type="Proteomes" id="UP000054375">
    <property type="component" value="Unassembled WGS sequence"/>
</dbReference>
<reference evidence="1 2" key="1">
    <citation type="submission" date="2015-10" db="EMBL/GenBank/DDBJ databases">
        <title>Draft genome sequence of Streptomyces griseorubiginosus DSM 40469, type strain for the species Streptomyces griseorubiginosus.</title>
        <authorList>
            <person name="Ruckert C."/>
            <person name="Winkler A."/>
            <person name="Kalinowski J."/>
            <person name="Kampfer P."/>
            <person name="Glaeser S."/>
        </authorList>
    </citation>
    <scope>NUCLEOTIDE SEQUENCE [LARGE SCALE GENOMIC DNA]</scope>
    <source>
        <strain evidence="1 2">DSM 40469</strain>
    </source>
</reference>
<sequence length="59" mass="5692">MLAEPGGVPGAGVGRLRAYSGGAYVEAGRSPSAGVQGAQFGVGKYGGVQVFDLGHGCAP</sequence>
<accession>A0A101RSP2</accession>
<proteinExistence type="predicted"/>
<name>A0A101RSP2_9ACTN</name>
<evidence type="ECO:0000313" key="2">
    <source>
        <dbReference type="Proteomes" id="UP000054375"/>
    </source>
</evidence>
<evidence type="ECO:0000313" key="1">
    <source>
        <dbReference type="EMBL" id="KUN61044.1"/>
    </source>
</evidence>
<organism evidence="1 2">
    <name type="scientific">Streptomyces griseorubiginosus</name>
    <dbReference type="NCBI Taxonomy" id="67304"/>
    <lineage>
        <taxon>Bacteria</taxon>
        <taxon>Bacillati</taxon>
        <taxon>Actinomycetota</taxon>
        <taxon>Actinomycetes</taxon>
        <taxon>Kitasatosporales</taxon>
        <taxon>Streptomycetaceae</taxon>
        <taxon>Streptomyces</taxon>
    </lineage>
</organism>
<keyword evidence="2" id="KW-1185">Reference proteome</keyword>
<dbReference type="AlphaFoldDB" id="A0A101RSP2"/>
<protein>
    <submittedName>
        <fullName evidence="1">Uncharacterized protein</fullName>
    </submittedName>
</protein>
<comment type="caution">
    <text evidence="1">The sequence shown here is derived from an EMBL/GenBank/DDBJ whole genome shotgun (WGS) entry which is preliminary data.</text>
</comment>
<gene>
    <name evidence="1" type="ORF">AQJ54_34290</name>
</gene>
<dbReference type="EMBL" id="LMWV01000029">
    <property type="protein sequence ID" value="KUN61044.1"/>
    <property type="molecule type" value="Genomic_DNA"/>
</dbReference>